<dbReference type="Gene3D" id="2.160.20.10">
    <property type="entry name" value="Single-stranded right-handed beta-helix, Pectin lyase-like"/>
    <property type="match status" value="1"/>
</dbReference>
<organism evidence="4">
    <name type="scientific">Methanobacterium veterum</name>
    <dbReference type="NCBI Taxonomy" id="408577"/>
    <lineage>
        <taxon>Archaea</taxon>
        <taxon>Methanobacteriati</taxon>
        <taxon>Methanobacteriota</taxon>
        <taxon>Methanomada group</taxon>
        <taxon>Methanobacteria</taxon>
        <taxon>Methanobacteriales</taxon>
        <taxon>Methanobacteriaceae</taxon>
        <taxon>Methanobacterium</taxon>
    </lineage>
</organism>
<dbReference type="InterPro" id="IPR001434">
    <property type="entry name" value="OmcB-like_DUF11"/>
</dbReference>
<dbReference type="Pfam" id="PF01345">
    <property type="entry name" value="DUF11"/>
    <property type="match status" value="2"/>
</dbReference>
<dbReference type="RefSeq" id="WP_048082890.1">
    <property type="nucleotide sequence ID" value="NZ_JAPVER010000020.1"/>
</dbReference>
<proteinExistence type="predicted"/>
<evidence type="ECO:0000313" key="4">
    <source>
        <dbReference type="EMBL" id="MCZ3371952.1"/>
    </source>
</evidence>
<dbReference type="AlphaFoldDB" id="A0A9E5A424"/>
<dbReference type="EMBL" id="JAPVES010000029">
    <property type="protein sequence ID" value="MCZ3371952.1"/>
    <property type="molecule type" value="Genomic_DNA"/>
</dbReference>
<dbReference type="InterPro" id="IPR006626">
    <property type="entry name" value="PbH1"/>
</dbReference>
<dbReference type="InterPro" id="IPR011050">
    <property type="entry name" value="Pectin_lyase_fold/virulence"/>
</dbReference>
<dbReference type="PANTHER" id="PTHR34819">
    <property type="entry name" value="LARGE CYSTEINE-RICH PERIPLASMIC PROTEIN OMCB"/>
    <property type="match status" value="1"/>
</dbReference>
<dbReference type="EMBL" id="JAPVER010000020">
    <property type="protein sequence ID" value="MCZ3366444.1"/>
    <property type="molecule type" value="Genomic_DNA"/>
</dbReference>
<evidence type="ECO:0000259" key="2">
    <source>
        <dbReference type="Pfam" id="PF13229"/>
    </source>
</evidence>
<protein>
    <submittedName>
        <fullName evidence="4">Right-handed parallel beta-helix repeat-containing protein</fullName>
    </submittedName>
</protein>
<feature type="domain" description="DUF11" evidence="1">
    <location>
        <begin position="333"/>
        <end position="438"/>
    </location>
</feature>
<sequence length="560" mass="59182">MNKSMKSLIVFLVFLSIIGSGISSASAATVTVKDGATNTEIQSIIDGAQSGDTIKFLGSEYDNISLVINKTLNLAGAAGGTAIKAIINWSYIPSTVQNRGINNTAAFYFLNAAECSISGFNITSMANSASSIGYNNTLIYAQNASKLNIYNNNLNFSSWGIYSNVCPNVIINNNNVSNMTTTGIISFGSAYALITNNTVLNCANHGIDVRHGLGPNATVCGNLINGTSEGIYLMHSAGHDVYNNTILNCALSSITAYGAGNINITNNTMTKSLVGVMLSSGFYNVSIQNNNYSLTTTAFPYTFPYYVMVADSSTGSKTTANGTFTDSAREVSDISMSSSYSNSSITNGKSTTYTVKVSNNGKGAASNVNVSKILPSSNYTSYKVVAVSKGNFNSATGTWNVGNLSSGNEAMIVFTVTAKKAGNISTSASANYTDYAGDKSLNALKSTLTINKDIRLSYTNTVSSTKVKKGKYVYIASAVSNTGIDKSGTVKIKITLPAGMKLIAVNYPSVYNSATKTWTFTVPASKAYTFKVKAQVTSTGSKKITFNDNGKIQYKYITGY</sequence>
<dbReference type="SUPFAM" id="SSF51126">
    <property type="entry name" value="Pectin lyase-like"/>
    <property type="match status" value="1"/>
</dbReference>
<keyword evidence="5" id="KW-1185">Reference proteome</keyword>
<feature type="domain" description="Right handed beta helix" evidence="2">
    <location>
        <begin position="107"/>
        <end position="268"/>
    </location>
</feature>
<dbReference type="InterPro" id="IPR012334">
    <property type="entry name" value="Pectin_lyas_fold"/>
</dbReference>
<accession>A0A9E5A424</accession>
<dbReference type="InterPro" id="IPR039448">
    <property type="entry name" value="Beta_helix"/>
</dbReference>
<feature type="domain" description="DUF11" evidence="1">
    <location>
        <begin position="456"/>
        <end position="542"/>
    </location>
</feature>
<gene>
    <name evidence="4" type="ORF">O3H35_04845</name>
    <name evidence="3" type="ORF">O3H54_11180</name>
</gene>
<dbReference type="Proteomes" id="UP001074446">
    <property type="component" value="Unassembled WGS sequence"/>
</dbReference>
<evidence type="ECO:0000313" key="3">
    <source>
        <dbReference type="EMBL" id="MCZ3366444.1"/>
    </source>
</evidence>
<evidence type="ECO:0000259" key="1">
    <source>
        <dbReference type="Pfam" id="PF01345"/>
    </source>
</evidence>
<dbReference type="InterPro" id="IPR051172">
    <property type="entry name" value="Chlamydia_OmcB"/>
</dbReference>
<dbReference type="PANTHER" id="PTHR34819:SF3">
    <property type="entry name" value="CELL SURFACE PROTEIN"/>
    <property type="match status" value="1"/>
</dbReference>
<reference evidence="4" key="1">
    <citation type="submission" date="2022-12" db="EMBL/GenBank/DDBJ databases">
        <title>Reclassification of two methanogenic archaea species isolated from the Kolyma lowland permafrost.</title>
        <authorList>
            <person name="Trubitsyn V.E."/>
            <person name="Rivkina E.M."/>
            <person name="Shcherbakova V.A."/>
        </authorList>
    </citation>
    <scope>NUCLEOTIDE SEQUENCE</scope>
    <source>
        <strain evidence="3">M2</strain>
        <strain evidence="4">MK4</strain>
    </source>
</reference>
<comment type="caution">
    <text evidence="4">The sequence shown here is derived from an EMBL/GenBank/DDBJ whole genome shotgun (WGS) entry which is preliminary data.</text>
</comment>
<dbReference type="SMART" id="SM00710">
    <property type="entry name" value="PbH1"/>
    <property type="match status" value="6"/>
</dbReference>
<dbReference type="Proteomes" id="UP001068021">
    <property type="component" value="Unassembled WGS sequence"/>
</dbReference>
<dbReference type="Pfam" id="PF13229">
    <property type="entry name" value="Beta_helix"/>
    <property type="match status" value="1"/>
</dbReference>
<name>A0A9E5A424_9EURY</name>
<evidence type="ECO:0000313" key="5">
    <source>
        <dbReference type="Proteomes" id="UP001068021"/>
    </source>
</evidence>